<dbReference type="Proteomes" id="UP001235840">
    <property type="component" value="Unassembled WGS sequence"/>
</dbReference>
<evidence type="ECO:0000313" key="20">
    <source>
        <dbReference type="EMBL" id="MDQ0166424.1"/>
    </source>
</evidence>
<evidence type="ECO:0000313" key="21">
    <source>
        <dbReference type="Proteomes" id="UP001235840"/>
    </source>
</evidence>
<dbReference type="PIRSF" id="PIRSF000847">
    <property type="entry name" value="Phos_ph_gly_syn"/>
    <property type="match status" value="1"/>
</dbReference>
<dbReference type="InterPro" id="IPR050324">
    <property type="entry name" value="CDP-alcohol_PTase-I"/>
</dbReference>
<evidence type="ECO:0000256" key="16">
    <source>
        <dbReference type="ARBA" id="ARBA00048586"/>
    </source>
</evidence>
<feature type="transmembrane region" description="Helical" evidence="19">
    <location>
        <begin position="12"/>
        <end position="42"/>
    </location>
</feature>
<comment type="caution">
    <text evidence="20">The sequence shown here is derived from an EMBL/GenBank/DDBJ whole genome shotgun (WGS) entry which is preliminary data.</text>
</comment>
<evidence type="ECO:0000256" key="5">
    <source>
        <dbReference type="ARBA" id="ARBA00010441"/>
    </source>
</evidence>
<gene>
    <name evidence="20" type="ORF">J2S11_002328</name>
</gene>
<comment type="pathway">
    <text evidence="3">Phospholipid metabolism; phosphatidylglycerol biosynthesis; phosphatidylglycerol from CDP-diacylglycerol: step 1/2.</text>
</comment>
<dbReference type="InterPro" id="IPR048254">
    <property type="entry name" value="CDP_ALCOHOL_P_TRANSF_CS"/>
</dbReference>
<dbReference type="EMBL" id="JAUSTY010000008">
    <property type="protein sequence ID" value="MDQ0166424.1"/>
    <property type="molecule type" value="Genomic_DNA"/>
</dbReference>
<keyword evidence="15" id="KW-1208">Phospholipid metabolism</keyword>
<keyword evidence="8" id="KW-0444">Lipid biosynthesis</keyword>
<keyword evidence="14" id="KW-0594">Phospholipid biosynthesis</keyword>
<dbReference type="InterPro" id="IPR000462">
    <property type="entry name" value="CDP-OH_P_trans"/>
</dbReference>
<feature type="transmembrane region" description="Helical" evidence="19">
    <location>
        <begin position="120"/>
        <end position="140"/>
    </location>
</feature>
<accession>A0ABT9VZM0</accession>
<evidence type="ECO:0000256" key="15">
    <source>
        <dbReference type="ARBA" id="ARBA00023264"/>
    </source>
</evidence>
<comment type="similarity">
    <text evidence="5 18">Belongs to the CDP-alcohol phosphatidyltransferase class-I family.</text>
</comment>
<dbReference type="PANTHER" id="PTHR14269">
    <property type="entry name" value="CDP-DIACYLGLYCEROL--GLYCEROL-3-PHOSPHATE 3-PHOSPHATIDYLTRANSFERASE-RELATED"/>
    <property type="match status" value="1"/>
</dbReference>
<evidence type="ECO:0000256" key="11">
    <source>
        <dbReference type="ARBA" id="ARBA00022989"/>
    </source>
</evidence>
<dbReference type="InterPro" id="IPR004570">
    <property type="entry name" value="Phosphatidylglycerol_P_synth"/>
</dbReference>
<dbReference type="GO" id="GO:0043337">
    <property type="term" value="F:cardiolipin synthase (CMP-forming)"/>
    <property type="evidence" value="ECO:0007669"/>
    <property type="project" value="UniProtKB-EC"/>
</dbReference>
<evidence type="ECO:0000256" key="7">
    <source>
        <dbReference type="ARBA" id="ARBA00014944"/>
    </source>
</evidence>
<dbReference type="InterPro" id="IPR043130">
    <property type="entry name" value="CDP-OH_PTrfase_TM_dom"/>
</dbReference>
<dbReference type="PANTHER" id="PTHR14269:SF62">
    <property type="entry name" value="CDP-DIACYLGLYCEROL--GLYCEROL-3-PHOSPHATE 3-PHOSPHATIDYLTRANSFERASE 1, CHLOROPLASTIC"/>
    <property type="match status" value="1"/>
</dbReference>
<evidence type="ECO:0000256" key="18">
    <source>
        <dbReference type="RuleBase" id="RU003750"/>
    </source>
</evidence>
<protein>
    <recommendedName>
        <fullName evidence="7 17">CDP-diacylglycerol--glycerol-3-phosphate 3-phosphatidyltransferase</fullName>
        <ecNumber evidence="6 17">2.7.8.5</ecNumber>
    </recommendedName>
</protein>
<comment type="function">
    <text evidence="1">This protein catalyzes the committed step to the synthesis of the acidic phospholipids.</text>
</comment>
<evidence type="ECO:0000256" key="19">
    <source>
        <dbReference type="SAM" id="Phobius"/>
    </source>
</evidence>
<dbReference type="PROSITE" id="PS00379">
    <property type="entry name" value="CDP_ALCOHOL_P_TRANSF"/>
    <property type="match status" value="1"/>
</dbReference>
<comment type="subcellular location">
    <subcellularLocation>
        <location evidence="2">Membrane</location>
        <topology evidence="2">Multi-pass membrane protein</topology>
    </subcellularLocation>
</comment>
<evidence type="ECO:0000256" key="2">
    <source>
        <dbReference type="ARBA" id="ARBA00004141"/>
    </source>
</evidence>
<evidence type="ECO:0000256" key="10">
    <source>
        <dbReference type="ARBA" id="ARBA00022692"/>
    </source>
</evidence>
<evidence type="ECO:0000256" key="9">
    <source>
        <dbReference type="ARBA" id="ARBA00022679"/>
    </source>
</evidence>
<evidence type="ECO:0000256" key="12">
    <source>
        <dbReference type="ARBA" id="ARBA00023098"/>
    </source>
</evidence>
<keyword evidence="21" id="KW-1185">Reference proteome</keyword>
<keyword evidence="13 19" id="KW-0472">Membrane</keyword>
<keyword evidence="11 19" id="KW-1133">Transmembrane helix</keyword>
<evidence type="ECO:0000256" key="17">
    <source>
        <dbReference type="NCBIfam" id="TIGR00560"/>
    </source>
</evidence>
<evidence type="ECO:0000256" key="4">
    <source>
        <dbReference type="ARBA" id="ARBA00005189"/>
    </source>
</evidence>
<feature type="transmembrane region" description="Helical" evidence="19">
    <location>
        <begin position="146"/>
        <end position="162"/>
    </location>
</feature>
<evidence type="ECO:0000256" key="3">
    <source>
        <dbReference type="ARBA" id="ARBA00005042"/>
    </source>
</evidence>
<organism evidence="20 21">
    <name type="scientific">Caldalkalibacillus horti</name>
    <dbReference type="NCBI Taxonomy" id="77523"/>
    <lineage>
        <taxon>Bacteria</taxon>
        <taxon>Bacillati</taxon>
        <taxon>Bacillota</taxon>
        <taxon>Bacilli</taxon>
        <taxon>Bacillales</taxon>
        <taxon>Bacillaceae</taxon>
        <taxon>Caldalkalibacillus</taxon>
    </lineage>
</organism>
<evidence type="ECO:0000256" key="13">
    <source>
        <dbReference type="ARBA" id="ARBA00023136"/>
    </source>
</evidence>
<keyword evidence="9 18" id="KW-0808">Transferase</keyword>
<feature type="transmembrane region" description="Helical" evidence="19">
    <location>
        <begin position="88"/>
        <end position="108"/>
    </location>
</feature>
<keyword evidence="10 19" id="KW-0812">Transmembrane</keyword>
<reference evidence="20 21" key="1">
    <citation type="submission" date="2023-07" db="EMBL/GenBank/DDBJ databases">
        <title>Genomic Encyclopedia of Type Strains, Phase IV (KMG-IV): sequencing the most valuable type-strain genomes for metagenomic binning, comparative biology and taxonomic classification.</title>
        <authorList>
            <person name="Goeker M."/>
        </authorList>
    </citation>
    <scope>NUCLEOTIDE SEQUENCE [LARGE SCALE GENOMIC DNA]</scope>
    <source>
        <strain evidence="20 21">DSM 12751</strain>
    </source>
</reference>
<evidence type="ECO:0000256" key="14">
    <source>
        <dbReference type="ARBA" id="ARBA00023209"/>
    </source>
</evidence>
<comment type="catalytic activity">
    <reaction evidence="16">
        <text>a CDP-1,2-diacyl-sn-glycerol + sn-glycerol 3-phosphate = a 1,2-diacyl-sn-glycero-3-phospho-(1'-sn-glycero-3'-phosphate) + CMP + H(+)</text>
        <dbReference type="Rhea" id="RHEA:12593"/>
        <dbReference type="ChEBI" id="CHEBI:15378"/>
        <dbReference type="ChEBI" id="CHEBI:57597"/>
        <dbReference type="ChEBI" id="CHEBI:58332"/>
        <dbReference type="ChEBI" id="CHEBI:60110"/>
        <dbReference type="ChEBI" id="CHEBI:60377"/>
        <dbReference type="EC" id="2.7.8.5"/>
    </reaction>
</comment>
<comment type="pathway">
    <text evidence="4">Lipid metabolism.</text>
</comment>
<dbReference type="EC" id="2.7.8.5" evidence="6 17"/>
<dbReference type="Gene3D" id="1.20.120.1760">
    <property type="match status" value="1"/>
</dbReference>
<evidence type="ECO:0000256" key="6">
    <source>
        <dbReference type="ARBA" id="ARBA00013170"/>
    </source>
</evidence>
<dbReference type="Pfam" id="PF01066">
    <property type="entry name" value="CDP-OH_P_transf"/>
    <property type="match status" value="1"/>
</dbReference>
<dbReference type="NCBIfam" id="TIGR00560">
    <property type="entry name" value="pgsA"/>
    <property type="match status" value="1"/>
</dbReference>
<proteinExistence type="inferred from homology"/>
<name>A0ABT9VZM0_9BACI</name>
<sequence>MNIPNLITIARFFFIPLYFVLFFSDLALANLYAFLIIILAGLSDILDGYLARKNNQITDLGQLLDPLADKLMMLAVILSFVIDNRISWLAAGVFFFRDIAMIVASVFFHLKKYKILAANVLGKATTVFFYFAFVLLMFQLPYGQEVLWAAILFSFVSSIVYTKNFMKAKKEFEADKKSEEAV</sequence>
<dbReference type="RefSeq" id="WP_307394608.1">
    <property type="nucleotide sequence ID" value="NZ_BAAADK010000020.1"/>
</dbReference>
<evidence type="ECO:0000256" key="8">
    <source>
        <dbReference type="ARBA" id="ARBA00022516"/>
    </source>
</evidence>
<keyword evidence="12" id="KW-0443">Lipid metabolism</keyword>
<evidence type="ECO:0000256" key="1">
    <source>
        <dbReference type="ARBA" id="ARBA00003973"/>
    </source>
</evidence>